<dbReference type="HOGENOM" id="CLU_2439247_0_0_10"/>
<reference evidence="1 2" key="1">
    <citation type="submission" date="2009-01" db="EMBL/GenBank/DDBJ databases">
        <authorList>
            <person name="Qin X."/>
            <person name="Bachman B."/>
            <person name="Battles P."/>
            <person name="Bell A."/>
            <person name="Bess C."/>
            <person name="Bickham C."/>
            <person name="Chaboub L."/>
            <person name="Chen D."/>
            <person name="Coyle M."/>
            <person name="Deiros D.R."/>
            <person name="Dinh H."/>
            <person name="Forbes L."/>
            <person name="Fowler G."/>
            <person name="Francisco L."/>
            <person name="Fu Q."/>
            <person name="Gubbala S."/>
            <person name="Hale W."/>
            <person name="Han Y."/>
            <person name="Hemphill L."/>
            <person name="Highlander S.K."/>
            <person name="Hirani K."/>
            <person name="Hogues M."/>
            <person name="Jackson L."/>
            <person name="Jakkamsetti A."/>
            <person name="Javaid M."/>
            <person name="Jiang H."/>
            <person name="Korchina V."/>
            <person name="Kovar C."/>
            <person name="Lara F."/>
            <person name="Lee S."/>
            <person name="Mata R."/>
            <person name="Mathew T."/>
            <person name="Moen C."/>
            <person name="Morales K."/>
            <person name="Munidasa M."/>
            <person name="Nazareth L."/>
            <person name="Ngo R."/>
            <person name="Nguyen L."/>
            <person name="Okwuonu G."/>
            <person name="Ongeri F."/>
            <person name="Patil S."/>
            <person name="Petrosino J."/>
            <person name="Pham C."/>
            <person name="Pham P."/>
            <person name="Pu L.-L."/>
            <person name="Puazo M."/>
            <person name="Raj R."/>
            <person name="Reid J."/>
            <person name="Rouhana J."/>
            <person name="Saada N."/>
            <person name="Shang Y."/>
            <person name="Simmons D."/>
            <person name="Thornton R."/>
            <person name="Warren J."/>
            <person name="Weissenberger G."/>
            <person name="Zhang J."/>
            <person name="Zhang L."/>
            <person name="Zhou C."/>
            <person name="Zhu D."/>
            <person name="Muzny D."/>
            <person name="Worley K."/>
            <person name="Gibbs R."/>
        </authorList>
    </citation>
    <scope>NUCLEOTIDE SEQUENCE [LARGE SCALE GENOMIC DNA]</scope>
    <source>
        <strain evidence="1 2">ATCC 33300</strain>
    </source>
</reference>
<dbReference type="RefSeq" id="WP_003006530.1">
    <property type="nucleotide sequence ID" value="NZ_GG668631.1"/>
</dbReference>
<accession>C2FUW0</accession>
<organism evidence="1 2">
    <name type="scientific">Sphingobacterium spiritivorum ATCC 33300</name>
    <dbReference type="NCBI Taxonomy" id="525372"/>
    <lineage>
        <taxon>Bacteria</taxon>
        <taxon>Pseudomonadati</taxon>
        <taxon>Bacteroidota</taxon>
        <taxon>Sphingobacteriia</taxon>
        <taxon>Sphingobacteriales</taxon>
        <taxon>Sphingobacteriaceae</taxon>
        <taxon>Sphingobacterium</taxon>
    </lineage>
</organism>
<dbReference type="Proteomes" id="UP000006241">
    <property type="component" value="Unassembled WGS sequence"/>
</dbReference>
<gene>
    <name evidence="1" type="ORF">HMPREF0765_1116</name>
</gene>
<evidence type="ECO:0000313" key="2">
    <source>
        <dbReference type="Proteomes" id="UP000006241"/>
    </source>
</evidence>
<evidence type="ECO:0000313" key="1">
    <source>
        <dbReference type="EMBL" id="EEI93314.1"/>
    </source>
</evidence>
<sequence length="89" mass="10286">MSIVIFKGKNFDTRKLVKVTMNDDNEKVYYGKLVLTEDAEKMNISKGSGDISVPAYKSDNFHLIVWDVRATDRYEFITEDIADIENFEV</sequence>
<dbReference type="EMBL" id="ACHB01000026">
    <property type="protein sequence ID" value="EEI93314.1"/>
    <property type="molecule type" value="Genomic_DNA"/>
</dbReference>
<proteinExistence type="predicted"/>
<protein>
    <submittedName>
        <fullName evidence="1">Uncharacterized protein</fullName>
    </submittedName>
</protein>
<comment type="caution">
    <text evidence="1">The sequence shown here is derived from an EMBL/GenBank/DDBJ whole genome shotgun (WGS) entry which is preliminary data.</text>
</comment>
<dbReference type="AlphaFoldDB" id="C2FUW0"/>
<name>C2FUW0_SPHSI</name>